<evidence type="ECO:0000256" key="5">
    <source>
        <dbReference type="ARBA" id="ARBA00022598"/>
    </source>
</evidence>
<keyword evidence="6" id="KW-0547">Nucleotide-binding</keyword>
<evidence type="ECO:0000256" key="12">
    <source>
        <dbReference type="ARBA" id="ARBA00041021"/>
    </source>
</evidence>
<comment type="cofactor">
    <cofactor evidence="1">
        <name>Mg(2+)</name>
        <dbReference type="ChEBI" id="CHEBI:18420"/>
    </cofactor>
</comment>
<comment type="similarity">
    <text evidence="3">Belongs to the tubulin--tyrosine ligase family.</text>
</comment>
<evidence type="ECO:0000256" key="14">
    <source>
        <dbReference type="SAM" id="MobiDB-lite"/>
    </source>
</evidence>
<protein>
    <recommendedName>
        <fullName evidence="12">Tubulin--tyrosine ligase</fullName>
        <ecNumber evidence="11">6.3.2.25</ecNumber>
    </recommendedName>
</protein>
<dbReference type="PANTHER" id="PTHR46570:SF1">
    <property type="entry name" value="TUBULIN--TYROSINE LIGASE"/>
    <property type="match status" value="1"/>
</dbReference>
<dbReference type="Proteomes" id="UP000275408">
    <property type="component" value="Unassembled WGS sequence"/>
</dbReference>
<keyword evidence="16" id="KW-1185">Reference proteome</keyword>
<evidence type="ECO:0000256" key="9">
    <source>
        <dbReference type="ARBA" id="ARBA00022958"/>
    </source>
</evidence>
<dbReference type="STRING" id="46731.A0A3M6TR15"/>
<evidence type="ECO:0000313" key="16">
    <source>
        <dbReference type="Proteomes" id="UP000275408"/>
    </source>
</evidence>
<comment type="caution">
    <text evidence="15">The sequence shown here is derived from an EMBL/GenBank/DDBJ whole genome shotgun (WGS) entry which is preliminary data.</text>
</comment>
<dbReference type="InterPro" id="IPR004344">
    <property type="entry name" value="TTL/TTLL_fam"/>
</dbReference>
<comment type="function">
    <text evidence="10">Catalyzes the post-translational addition of a tyrosine to the C-terminal end of detyrosinated alpha-tubulin.</text>
</comment>
<dbReference type="EMBL" id="RCHS01003123">
    <property type="protein sequence ID" value="RMX43855.1"/>
    <property type="molecule type" value="Genomic_DNA"/>
</dbReference>
<evidence type="ECO:0000256" key="4">
    <source>
        <dbReference type="ARBA" id="ARBA00011245"/>
    </source>
</evidence>
<dbReference type="GO" id="GO:0004835">
    <property type="term" value="F:tubulin-tyrosine ligase activity"/>
    <property type="evidence" value="ECO:0007669"/>
    <property type="project" value="UniProtKB-EC"/>
</dbReference>
<reference evidence="15 16" key="1">
    <citation type="journal article" date="2018" name="Sci. Rep.">
        <title>Comparative analysis of the Pocillopora damicornis genome highlights role of immune system in coral evolution.</title>
        <authorList>
            <person name="Cunning R."/>
            <person name="Bay R.A."/>
            <person name="Gillette P."/>
            <person name="Baker A.C."/>
            <person name="Traylor-Knowles N."/>
        </authorList>
    </citation>
    <scope>NUCLEOTIDE SEQUENCE [LARGE SCALE GENOMIC DNA]</scope>
    <source>
        <strain evidence="15">RSMAS</strain>
        <tissue evidence="15">Whole animal</tissue>
    </source>
</reference>
<evidence type="ECO:0000256" key="6">
    <source>
        <dbReference type="ARBA" id="ARBA00022741"/>
    </source>
</evidence>
<keyword evidence="7" id="KW-0067">ATP-binding</keyword>
<evidence type="ECO:0000256" key="1">
    <source>
        <dbReference type="ARBA" id="ARBA00001946"/>
    </source>
</evidence>
<dbReference type="Pfam" id="PF03133">
    <property type="entry name" value="TTL"/>
    <property type="match status" value="1"/>
</dbReference>
<dbReference type="EC" id="6.3.2.25" evidence="11"/>
<dbReference type="GO" id="GO:0005876">
    <property type="term" value="C:spindle microtubule"/>
    <property type="evidence" value="ECO:0007669"/>
    <property type="project" value="TreeGrafter"/>
</dbReference>
<dbReference type="GO" id="GO:0005524">
    <property type="term" value="F:ATP binding"/>
    <property type="evidence" value="ECO:0007669"/>
    <property type="project" value="UniProtKB-KW"/>
</dbReference>
<keyword evidence="8" id="KW-0460">Magnesium</keyword>
<sequence length="299" mass="34688">MYTLVNRDEESSVYNCVKNLLLEGSSEKTKWREVHQDFERFNLMFGERKRRGLDYTRLGHVPGLCQAVNYYRGSENLLCKKVPLVKYVRSITQSEAETYQWIPVSFIILPAQLKSKSDSRMKFSAKYVDEREKLEAFANSLKEKVWIAKSSSGAKGKDIFISNDIEEIVAFVDEQTQGFVVQKYIENPLLLDKNRKFDIRCWVLLDHTYTIYIFSEGVLRTSSEPYDEEYSGNFGLYEEGNEMFYGEFSRALLPDLAKDLVRKAIDPLFPRDSRNDEPFESGSSESKTQDTTKGHFVII</sequence>
<accession>A0A3M6TR15</accession>
<keyword evidence="5" id="KW-0436">Ligase</keyword>
<gene>
    <name evidence="15" type="ORF">pdam_00017848</name>
</gene>
<evidence type="ECO:0000256" key="11">
    <source>
        <dbReference type="ARBA" id="ARBA00038960"/>
    </source>
</evidence>
<evidence type="ECO:0000256" key="8">
    <source>
        <dbReference type="ARBA" id="ARBA00022842"/>
    </source>
</evidence>
<name>A0A3M6TR15_POCDA</name>
<dbReference type="InterPro" id="IPR052492">
    <property type="entry name" value="Tubulin-tyrosine_ligase"/>
</dbReference>
<organism evidence="15 16">
    <name type="scientific">Pocillopora damicornis</name>
    <name type="common">Cauliflower coral</name>
    <name type="synonym">Millepora damicornis</name>
    <dbReference type="NCBI Taxonomy" id="46731"/>
    <lineage>
        <taxon>Eukaryota</taxon>
        <taxon>Metazoa</taxon>
        <taxon>Cnidaria</taxon>
        <taxon>Anthozoa</taxon>
        <taxon>Hexacorallia</taxon>
        <taxon>Scleractinia</taxon>
        <taxon>Astrocoeniina</taxon>
        <taxon>Pocilloporidae</taxon>
        <taxon>Pocillopora</taxon>
    </lineage>
</organism>
<evidence type="ECO:0000256" key="2">
    <source>
        <dbReference type="ARBA" id="ARBA00001958"/>
    </source>
</evidence>
<dbReference type="PANTHER" id="PTHR46570">
    <property type="entry name" value="TUBULIN--TYROSINE LIGASE"/>
    <property type="match status" value="1"/>
</dbReference>
<evidence type="ECO:0000256" key="3">
    <source>
        <dbReference type="ARBA" id="ARBA00006820"/>
    </source>
</evidence>
<dbReference type="AlphaFoldDB" id="A0A3M6TR15"/>
<dbReference type="Gene3D" id="3.30.470.20">
    <property type="entry name" value="ATP-grasp fold, B domain"/>
    <property type="match status" value="1"/>
</dbReference>
<evidence type="ECO:0000256" key="7">
    <source>
        <dbReference type="ARBA" id="ARBA00022840"/>
    </source>
</evidence>
<feature type="region of interest" description="Disordered" evidence="14">
    <location>
        <begin position="272"/>
        <end position="293"/>
    </location>
</feature>
<evidence type="ECO:0000313" key="15">
    <source>
        <dbReference type="EMBL" id="RMX43855.1"/>
    </source>
</evidence>
<dbReference type="OrthoDB" id="202825at2759"/>
<evidence type="ECO:0000256" key="13">
    <source>
        <dbReference type="ARBA" id="ARBA00047950"/>
    </source>
</evidence>
<dbReference type="PROSITE" id="PS51221">
    <property type="entry name" value="TTL"/>
    <property type="match status" value="1"/>
</dbReference>
<comment type="catalytic activity">
    <reaction evidence="13">
        <text>C-terminal L-alpha-aminoacyl-L-glutamyl-L-glutamyl-[tubulin] + L-tyrosine + ATP = C-terminal L-alpha-aminoacyl-L-glutamyl-L-glutamyl-L-tyrosyl-[tubulin] + ADP + phosphate + H(+)</text>
        <dbReference type="Rhea" id="RHEA:17605"/>
        <dbReference type="Rhea" id="RHEA-COMP:16434"/>
        <dbReference type="Rhea" id="RHEA-COMP:16435"/>
        <dbReference type="ChEBI" id="CHEBI:15378"/>
        <dbReference type="ChEBI" id="CHEBI:30616"/>
        <dbReference type="ChEBI" id="CHEBI:43474"/>
        <dbReference type="ChEBI" id="CHEBI:58315"/>
        <dbReference type="ChEBI" id="CHEBI:149554"/>
        <dbReference type="ChEBI" id="CHEBI:149555"/>
        <dbReference type="ChEBI" id="CHEBI:456216"/>
        <dbReference type="EC" id="6.3.2.25"/>
    </reaction>
</comment>
<comment type="subunit">
    <text evidence="4">Monomer.</text>
</comment>
<comment type="cofactor">
    <cofactor evidence="2">
        <name>K(+)</name>
        <dbReference type="ChEBI" id="CHEBI:29103"/>
    </cofactor>
</comment>
<proteinExistence type="inferred from homology"/>
<dbReference type="SUPFAM" id="SSF56059">
    <property type="entry name" value="Glutathione synthetase ATP-binding domain-like"/>
    <property type="match status" value="1"/>
</dbReference>
<dbReference type="GO" id="GO:0000226">
    <property type="term" value="P:microtubule cytoskeleton organization"/>
    <property type="evidence" value="ECO:0007669"/>
    <property type="project" value="TreeGrafter"/>
</dbReference>
<evidence type="ECO:0000256" key="10">
    <source>
        <dbReference type="ARBA" id="ARBA00037791"/>
    </source>
</evidence>
<keyword evidence="9" id="KW-0630">Potassium</keyword>
<dbReference type="Gene3D" id="3.40.50.11480">
    <property type="match status" value="1"/>
</dbReference>